<gene>
    <name evidence="4" type="ORF">ACFFH7_08955</name>
</gene>
<evidence type="ECO:0000313" key="5">
    <source>
        <dbReference type="Proteomes" id="UP001589810"/>
    </source>
</evidence>
<protein>
    <submittedName>
        <fullName evidence="4">3-oxoacyl-[acyl-carrier-protein] synthase III C-terminal domain-containing protein</fullName>
    </submittedName>
</protein>
<dbReference type="EMBL" id="JBHLUD010000002">
    <property type="protein sequence ID" value="MFC0541608.1"/>
    <property type="molecule type" value="Genomic_DNA"/>
</dbReference>
<dbReference type="InterPro" id="IPR016039">
    <property type="entry name" value="Thiolase-like"/>
</dbReference>
<feature type="domain" description="Beta-ketoacyl-[acyl-carrier-protein] synthase III C-terminal" evidence="3">
    <location>
        <begin position="219"/>
        <end position="307"/>
    </location>
</feature>
<dbReference type="SUPFAM" id="SSF53901">
    <property type="entry name" value="Thiolase-like"/>
    <property type="match status" value="1"/>
</dbReference>
<evidence type="ECO:0000256" key="2">
    <source>
        <dbReference type="ARBA" id="ARBA00023315"/>
    </source>
</evidence>
<reference evidence="4 5" key="1">
    <citation type="submission" date="2024-09" db="EMBL/GenBank/DDBJ databases">
        <authorList>
            <person name="Sun Q."/>
            <person name="Mori K."/>
        </authorList>
    </citation>
    <scope>NUCLEOTIDE SEQUENCE [LARGE SCALE GENOMIC DNA]</scope>
    <source>
        <strain evidence="4 5">TBRC 1432</strain>
    </source>
</reference>
<evidence type="ECO:0000313" key="4">
    <source>
        <dbReference type="EMBL" id="MFC0541608.1"/>
    </source>
</evidence>
<dbReference type="Proteomes" id="UP001589810">
    <property type="component" value="Unassembled WGS sequence"/>
</dbReference>
<dbReference type="RefSeq" id="WP_379793869.1">
    <property type="nucleotide sequence ID" value="NZ_JBHLUD010000002.1"/>
</dbReference>
<keyword evidence="2" id="KW-0012">Acyltransferase</keyword>
<dbReference type="PANTHER" id="PTHR34069:SF2">
    <property type="entry name" value="BETA-KETOACYL-[ACYL-CARRIER-PROTEIN] SYNTHASE III"/>
    <property type="match status" value="1"/>
</dbReference>
<sequence>MLRLRKIVPFVPEDSFTVPDLRDPLDLSAKEVRLFTRFFGLDRITTVGPLSVVDILLAAGEEALGGTDRSLVRYVVHAHTVQHIVPPYLRHMDTVREKLGLDDARAFTMAHQSCVTGLYALKTVEALLRDEPPGSTALILIGEKVVSSVMQHIPNTTILGDAAAAALVSLDGPGDTVLGLAQRTLGQFHAAGDMTPEQQGRYHESYVPALAAVMRDAVQDAGITLDDVSLVLPHNVNRFSWSETARLLGLPLTRIYLENIPRMGHCFSADPFVNLATARAEGATTPGDTVLLASAGQGGTFAAAVVRTGEDHG</sequence>
<keyword evidence="5" id="KW-1185">Reference proteome</keyword>
<dbReference type="PANTHER" id="PTHR34069">
    <property type="entry name" value="3-OXOACYL-[ACYL-CARRIER-PROTEIN] SYNTHASE 3"/>
    <property type="match status" value="1"/>
</dbReference>
<dbReference type="CDD" id="cd00827">
    <property type="entry name" value="init_cond_enzymes"/>
    <property type="match status" value="1"/>
</dbReference>
<comment type="caution">
    <text evidence="4">The sequence shown here is derived from an EMBL/GenBank/DDBJ whole genome shotgun (WGS) entry which is preliminary data.</text>
</comment>
<dbReference type="Gene3D" id="3.40.47.10">
    <property type="match status" value="2"/>
</dbReference>
<dbReference type="Pfam" id="PF08541">
    <property type="entry name" value="ACP_syn_III_C"/>
    <property type="match status" value="1"/>
</dbReference>
<organism evidence="4 5">
    <name type="scientific">Kutzneria chonburiensis</name>
    <dbReference type="NCBI Taxonomy" id="1483604"/>
    <lineage>
        <taxon>Bacteria</taxon>
        <taxon>Bacillati</taxon>
        <taxon>Actinomycetota</taxon>
        <taxon>Actinomycetes</taxon>
        <taxon>Pseudonocardiales</taxon>
        <taxon>Pseudonocardiaceae</taxon>
        <taxon>Kutzneria</taxon>
    </lineage>
</organism>
<keyword evidence="1" id="KW-0808">Transferase</keyword>
<dbReference type="InterPro" id="IPR013747">
    <property type="entry name" value="ACP_syn_III_C"/>
</dbReference>
<evidence type="ECO:0000256" key="1">
    <source>
        <dbReference type="ARBA" id="ARBA00022679"/>
    </source>
</evidence>
<accession>A0ABV6MMV3</accession>
<proteinExistence type="predicted"/>
<evidence type="ECO:0000259" key="3">
    <source>
        <dbReference type="Pfam" id="PF08541"/>
    </source>
</evidence>
<name>A0ABV6MMV3_9PSEU</name>